<dbReference type="EMBL" id="CP017244">
    <property type="protein sequence ID" value="APO77942.1"/>
    <property type="molecule type" value="Genomic_DNA"/>
</dbReference>
<proteinExistence type="predicted"/>
<dbReference type="RefSeq" id="WP_074063896.1">
    <property type="nucleotide sequence ID" value="NZ_CP017244.1"/>
</dbReference>
<dbReference type="AlphaFoldDB" id="A0A1L5PCS7"/>
<organism evidence="1 2">
    <name type="scientific">Rhizobium etli 8C-3</name>
    <dbReference type="NCBI Taxonomy" id="538025"/>
    <lineage>
        <taxon>Bacteria</taxon>
        <taxon>Pseudomonadati</taxon>
        <taxon>Pseudomonadota</taxon>
        <taxon>Alphaproteobacteria</taxon>
        <taxon>Hyphomicrobiales</taxon>
        <taxon>Rhizobiaceae</taxon>
        <taxon>Rhizobium/Agrobacterium group</taxon>
        <taxon>Rhizobium</taxon>
    </lineage>
</organism>
<evidence type="ECO:0000313" key="2">
    <source>
        <dbReference type="Proteomes" id="UP000185109"/>
    </source>
</evidence>
<name>A0A1L5PCS7_RHIET</name>
<reference evidence="1 2" key="1">
    <citation type="submission" date="2016-09" db="EMBL/GenBank/DDBJ databases">
        <title>The complete genome sequences of Rhizobium gallicum, symbiovars gallicum and phaseoli, symbionts associated to common bean (Phaseolus vulgaris).</title>
        <authorList>
            <person name="Bustos P."/>
            <person name="Santamaria R.I."/>
            <person name="Perez-Carrascal O.M."/>
            <person name="Juarez S."/>
            <person name="Lozano L."/>
            <person name="Martinez-Flores I."/>
            <person name="Martinez-Romero E."/>
            <person name="Cevallos M."/>
            <person name="Romero D."/>
            <person name="Davila G."/>
            <person name="Gonzalez V."/>
        </authorList>
    </citation>
    <scope>NUCLEOTIDE SEQUENCE [LARGE SCALE GENOMIC DNA]</scope>
    <source>
        <strain evidence="1 2">8C-3</strain>
        <plasmid evidence="2">Plasmid prsp8c3c</plasmid>
    </source>
</reference>
<gene>
    <name evidence="1" type="ORF">AM571_PC00201</name>
</gene>
<keyword evidence="1" id="KW-0614">Plasmid</keyword>
<protein>
    <submittedName>
        <fullName evidence="1">Immunity Imm18 family protein</fullName>
    </submittedName>
</protein>
<accession>A0A1L5PCS7</accession>
<evidence type="ECO:0000313" key="1">
    <source>
        <dbReference type="EMBL" id="APO77942.1"/>
    </source>
</evidence>
<dbReference type="Proteomes" id="UP000185109">
    <property type="component" value="Plasmid pRsp8C3c"/>
</dbReference>
<geneLocation type="plasmid" evidence="2">
    <name>prsp8c3c</name>
</geneLocation>
<sequence>MLLTVEKQKSEQGEVAICFDREGLEFLIFQLSKLRERHDHFHLMTPAWAGHELTEELQGGDQYELCNSLRLVRLLP</sequence>